<keyword evidence="3" id="KW-0804">Transcription</keyword>
<reference evidence="5" key="1">
    <citation type="submission" date="2023-05" db="EMBL/GenBank/DDBJ databases">
        <title>Anaerotaeda fermentans gen. nov., sp. nov., a novel anaerobic planctomycete of the new family within the order Sedimentisphaerales isolated from Taman Peninsula, Russia.</title>
        <authorList>
            <person name="Khomyakova M.A."/>
            <person name="Merkel A.Y."/>
            <person name="Slobodkin A.I."/>
        </authorList>
    </citation>
    <scope>NUCLEOTIDE SEQUENCE</scope>
    <source>
        <strain evidence="5">M17dextr</strain>
    </source>
</reference>
<name>A0AAW6U701_9BACT</name>
<keyword evidence="6" id="KW-1185">Reference proteome</keyword>
<dbReference type="PANTHER" id="PTHR43537">
    <property type="entry name" value="TRANSCRIPTIONAL REGULATOR, GNTR FAMILY"/>
    <property type="match status" value="1"/>
</dbReference>
<proteinExistence type="predicted"/>
<dbReference type="Pfam" id="PF07729">
    <property type="entry name" value="FCD"/>
    <property type="match status" value="1"/>
</dbReference>
<dbReference type="GO" id="GO:0003700">
    <property type="term" value="F:DNA-binding transcription factor activity"/>
    <property type="evidence" value="ECO:0007669"/>
    <property type="project" value="InterPro"/>
</dbReference>
<dbReference type="SUPFAM" id="SSF46785">
    <property type="entry name" value="Winged helix' DNA-binding domain"/>
    <property type="match status" value="1"/>
</dbReference>
<dbReference type="InterPro" id="IPR000524">
    <property type="entry name" value="Tscrpt_reg_HTH_GntR"/>
</dbReference>
<dbReference type="GO" id="GO:0003677">
    <property type="term" value="F:DNA binding"/>
    <property type="evidence" value="ECO:0007669"/>
    <property type="project" value="UniProtKB-KW"/>
</dbReference>
<protein>
    <submittedName>
        <fullName evidence="5">GntR family transcriptional regulator</fullName>
    </submittedName>
</protein>
<dbReference type="InterPro" id="IPR011711">
    <property type="entry name" value="GntR_C"/>
</dbReference>
<dbReference type="RefSeq" id="WP_349247137.1">
    <property type="nucleotide sequence ID" value="NZ_JASCXX010000050.1"/>
</dbReference>
<dbReference type="Proteomes" id="UP001431776">
    <property type="component" value="Unassembled WGS sequence"/>
</dbReference>
<evidence type="ECO:0000313" key="6">
    <source>
        <dbReference type="Proteomes" id="UP001431776"/>
    </source>
</evidence>
<dbReference type="AlphaFoldDB" id="A0AAW6U701"/>
<accession>A0AAW6U701</accession>
<dbReference type="SMART" id="SM00895">
    <property type="entry name" value="FCD"/>
    <property type="match status" value="1"/>
</dbReference>
<dbReference type="Gene3D" id="1.10.10.10">
    <property type="entry name" value="Winged helix-like DNA-binding domain superfamily/Winged helix DNA-binding domain"/>
    <property type="match status" value="1"/>
</dbReference>
<dbReference type="PRINTS" id="PR00035">
    <property type="entry name" value="HTHGNTR"/>
</dbReference>
<evidence type="ECO:0000259" key="4">
    <source>
        <dbReference type="PROSITE" id="PS50949"/>
    </source>
</evidence>
<dbReference type="InterPro" id="IPR036390">
    <property type="entry name" value="WH_DNA-bd_sf"/>
</dbReference>
<comment type="caution">
    <text evidence="5">The sequence shown here is derived from an EMBL/GenBank/DDBJ whole genome shotgun (WGS) entry which is preliminary data.</text>
</comment>
<dbReference type="EMBL" id="JASCXX010000050">
    <property type="protein sequence ID" value="MDI6451729.1"/>
    <property type="molecule type" value="Genomic_DNA"/>
</dbReference>
<dbReference type="InterPro" id="IPR008920">
    <property type="entry name" value="TF_FadR/GntR_C"/>
</dbReference>
<gene>
    <name evidence="5" type="ORF">QJ522_21895</name>
</gene>
<dbReference type="PROSITE" id="PS50949">
    <property type="entry name" value="HTH_GNTR"/>
    <property type="match status" value="1"/>
</dbReference>
<evidence type="ECO:0000256" key="3">
    <source>
        <dbReference type="ARBA" id="ARBA00023163"/>
    </source>
</evidence>
<sequence length="231" mass="26052">MRVEKAIAFARTTVTTVATEHLRKEIVCGSVQPGETLPESRVGEMLGVSRAPIREALTLLEREGLVEFDRRGTARVCDFHLEDVRELGLMRMVLEPAASRLAAERRPQADLGVIEENLHALKAVSRLDDVTRLDLDFHRLIFAAAGNRRLMRAWENLLSQFSLVMRLFHESLERRVQTSNVRDMTIGAHTELLQAIRSGLPEEAEALARQHTTYWLAEFSQSSAFAPHSEA</sequence>
<dbReference type="InterPro" id="IPR036388">
    <property type="entry name" value="WH-like_DNA-bd_sf"/>
</dbReference>
<keyword evidence="1" id="KW-0805">Transcription regulation</keyword>
<feature type="domain" description="HTH gntR-type" evidence="4">
    <location>
        <begin position="12"/>
        <end position="79"/>
    </location>
</feature>
<evidence type="ECO:0000313" key="5">
    <source>
        <dbReference type="EMBL" id="MDI6451729.1"/>
    </source>
</evidence>
<dbReference type="SMART" id="SM00345">
    <property type="entry name" value="HTH_GNTR"/>
    <property type="match status" value="1"/>
</dbReference>
<evidence type="ECO:0000256" key="2">
    <source>
        <dbReference type="ARBA" id="ARBA00023125"/>
    </source>
</evidence>
<dbReference type="PANTHER" id="PTHR43537:SF24">
    <property type="entry name" value="GLUCONATE OPERON TRANSCRIPTIONAL REPRESSOR"/>
    <property type="match status" value="1"/>
</dbReference>
<keyword evidence="2" id="KW-0238">DNA-binding</keyword>
<dbReference type="Pfam" id="PF00392">
    <property type="entry name" value="GntR"/>
    <property type="match status" value="1"/>
</dbReference>
<organism evidence="5 6">
    <name type="scientific">Anaerobaca lacustris</name>
    <dbReference type="NCBI Taxonomy" id="3044600"/>
    <lineage>
        <taxon>Bacteria</taxon>
        <taxon>Pseudomonadati</taxon>
        <taxon>Planctomycetota</taxon>
        <taxon>Phycisphaerae</taxon>
        <taxon>Sedimentisphaerales</taxon>
        <taxon>Anaerobacaceae</taxon>
        <taxon>Anaerobaca</taxon>
    </lineage>
</organism>
<dbReference type="Gene3D" id="1.20.120.530">
    <property type="entry name" value="GntR ligand-binding domain-like"/>
    <property type="match status" value="1"/>
</dbReference>
<dbReference type="SUPFAM" id="SSF48008">
    <property type="entry name" value="GntR ligand-binding domain-like"/>
    <property type="match status" value="1"/>
</dbReference>
<evidence type="ECO:0000256" key="1">
    <source>
        <dbReference type="ARBA" id="ARBA00023015"/>
    </source>
</evidence>